<dbReference type="InterPro" id="IPR011655">
    <property type="entry name" value="MpPF26"/>
</dbReference>
<keyword evidence="1" id="KW-0472">Membrane</keyword>
<dbReference type="EMBL" id="BKCF01000003">
    <property type="protein sequence ID" value="GEQ86562.1"/>
    <property type="molecule type" value="Genomic_DNA"/>
</dbReference>
<evidence type="ECO:0000256" key="1">
    <source>
        <dbReference type="SAM" id="Phobius"/>
    </source>
</evidence>
<accession>A0A5J4FZ90</accession>
<sequence length="109" mass="11937">MEQQTLPNSQAILILGILSIPLCCCYGIPALVLGIIAIVLAKKATDLHNENPEMYKGFQNVKTGKILAIIGISLGVIYIIINIAMIAIYGFDGLQEMQQEMLQQYNLEG</sequence>
<evidence type="ECO:0008006" key="4">
    <source>
        <dbReference type="Google" id="ProtNLM"/>
    </source>
</evidence>
<evidence type="ECO:0000313" key="3">
    <source>
        <dbReference type="Proteomes" id="UP000326994"/>
    </source>
</evidence>
<keyword evidence="3" id="KW-1185">Reference proteome</keyword>
<dbReference type="NCBIfam" id="NF040945">
    <property type="entry name" value="CCC_membrane"/>
    <property type="match status" value="1"/>
</dbReference>
<keyword evidence="1" id="KW-1133">Transmembrane helix</keyword>
<dbReference type="Pfam" id="PF07666">
    <property type="entry name" value="MpPF26"/>
    <property type="match status" value="1"/>
</dbReference>
<keyword evidence="1" id="KW-0812">Transmembrane</keyword>
<feature type="transmembrane region" description="Helical" evidence="1">
    <location>
        <begin position="12"/>
        <end position="41"/>
    </location>
</feature>
<proteinExistence type="predicted"/>
<feature type="transmembrane region" description="Helical" evidence="1">
    <location>
        <begin position="66"/>
        <end position="91"/>
    </location>
</feature>
<gene>
    <name evidence="2" type="ORF">ULMS_20700</name>
</gene>
<evidence type="ECO:0000313" key="2">
    <source>
        <dbReference type="EMBL" id="GEQ86562.1"/>
    </source>
</evidence>
<protein>
    <recommendedName>
        <fullName evidence="4">DUF4190 domain-containing protein</fullName>
    </recommendedName>
</protein>
<dbReference type="AlphaFoldDB" id="A0A5J4FZ90"/>
<dbReference type="OrthoDB" id="1099888at2"/>
<comment type="caution">
    <text evidence="2">The sequence shown here is derived from an EMBL/GenBank/DDBJ whole genome shotgun (WGS) entry which is preliminary data.</text>
</comment>
<name>A0A5J4FZ90_9FLAO</name>
<organism evidence="2 3">
    <name type="scientific">Patiriisocius marinistellae</name>
    <dbReference type="NCBI Taxonomy" id="2494560"/>
    <lineage>
        <taxon>Bacteria</taxon>
        <taxon>Pseudomonadati</taxon>
        <taxon>Bacteroidota</taxon>
        <taxon>Flavobacteriia</taxon>
        <taxon>Flavobacteriales</taxon>
        <taxon>Flavobacteriaceae</taxon>
        <taxon>Patiriisocius</taxon>
    </lineage>
</organism>
<dbReference type="Proteomes" id="UP000326994">
    <property type="component" value="Unassembled WGS sequence"/>
</dbReference>
<reference evidence="2 3" key="1">
    <citation type="submission" date="2019-08" db="EMBL/GenBank/DDBJ databases">
        <title>Ulvibacter marinistellae sp. nov., isolated from a starfish, Patiria pectinifera.</title>
        <authorList>
            <person name="Kawano K."/>
            <person name="Ushijima N."/>
            <person name="Kihara M."/>
            <person name="Itoh H."/>
        </authorList>
    </citation>
    <scope>NUCLEOTIDE SEQUENCE [LARGE SCALE GENOMIC DNA]</scope>
    <source>
        <strain evidence="2 3">KK4</strain>
    </source>
</reference>
<dbReference type="RefSeq" id="WP_151894481.1">
    <property type="nucleotide sequence ID" value="NZ_BKCF01000003.1"/>
</dbReference>